<dbReference type="InterPro" id="IPR036397">
    <property type="entry name" value="RNaseH_sf"/>
</dbReference>
<organism evidence="14 15">
    <name type="scientific">Holothuria leucospilota</name>
    <name type="common">Black long sea cucumber</name>
    <name type="synonym">Mertensiothuria leucospilota</name>
    <dbReference type="NCBI Taxonomy" id="206669"/>
    <lineage>
        <taxon>Eukaryota</taxon>
        <taxon>Metazoa</taxon>
        <taxon>Echinodermata</taxon>
        <taxon>Eleutherozoa</taxon>
        <taxon>Echinozoa</taxon>
        <taxon>Holothuroidea</taxon>
        <taxon>Aspidochirotacea</taxon>
        <taxon>Aspidochirotida</taxon>
        <taxon>Holothuriidae</taxon>
        <taxon>Holothuria</taxon>
    </lineage>
</organism>
<dbReference type="Pfam" id="PF00665">
    <property type="entry name" value="rve"/>
    <property type="match status" value="1"/>
</dbReference>
<evidence type="ECO:0000259" key="11">
    <source>
        <dbReference type="PROSITE" id="PS50158"/>
    </source>
</evidence>
<dbReference type="Gene3D" id="2.40.70.10">
    <property type="entry name" value="Acid Proteases"/>
    <property type="match status" value="1"/>
</dbReference>
<dbReference type="GO" id="GO:0008270">
    <property type="term" value="F:zinc ion binding"/>
    <property type="evidence" value="ECO:0007669"/>
    <property type="project" value="UniProtKB-KW"/>
</dbReference>
<keyword evidence="2" id="KW-0808">Transferase</keyword>
<dbReference type="PROSITE" id="PS50158">
    <property type="entry name" value="ZF_CCHC"/>
    <property type="match status" value="1"/>
</dbReference>
<keyword evidence="4" id="KW-0540">Nuclease</keyword>
<dbReference type="InterPro" id="IPR012337">
    <property type="entry name" value="RNaseH-like_sf"/>
</dbReference>
<dbReference type="OrthoDB" id="10053045at2759"/>
<accession>A0A9Q1BGD7</accession>
<dbReference type="SMART" id="SM00343">
    <property type="entry name" value="ZnF_C2HC"/>
    <property type="match status" value="2"/>
</dbReference>
<dbReference type="EC" id="2.7.7.49" evidence="1"/>
<evidence type="ECO:0000313" key="15">
    <source>
        <dbReference type="Proteomes" id="UP001152320"/>
    </source>
</evidence>
<dbReference type="Gene3D" id="4.10.60.10">
    <property type="entry name" value="Zinc finger, CCHC-type"/>
    <property type="match status" value="1"/>
</dbReference>
<dbReference type="FunFam" id="3.10.20.370:FF:000001">
    <property type="entry name" value="Retrovirus-related Pol polyprotein from transposon 17.6-like protein"/>
    <property type="match status" value="1"/>
</dbReference>
<evidence type="ECO:0000256" key="9">
    <source>
        <dbReference type="SAM" id="Coils"/>
    </source>
</evidence>
<comment type="caution">
    <text evidence="14">The sequence shown here is derived from an EMBL/GenBank/DDBJ whole genome shotgun (WGS) entry which is preliminary data.</text>
</comment>
<dbReference type="SUPFAM" id="SSF50630">
    <property type="entry name" value="Acid proteases"/>
    <property type="match status" value="1"/>
</dbReference>
<keyword evidence="15" id="KW-1185">Reference proteome</keyword>
<dbReference type="CDD" id="cd00303">
    <property type="entry name" value="retropepsin_like"/>
    <property type="match status" value="1"/>
</dbReference>
<dbReference type="SUPFAM" id="SSF56672">
    <property type="entry name" value="DNA/RNA polymerases"/>
    <property type="match status" value="1"/>
</dbReference>
<dbReference type="PANTHER" id="PTHR37984">
    <property type="entry name" value="PROTEIN CBG26694"/>
    <property type="match status" value="1"/>
</dbReference>
<gene>
    <name evidence="14" type="ORF">HOLleu_36899</name>
</gene>
<keyword evidence="6" id="KW-0378">Hydrolase</keyword>
<evidence type="ECO:0000259" key="13">
    <source>
        <dbReference type="PROSITE" id="PS50994"/>
    </source>
</evidence>
<evidence type="ECO:0000313" key="14">
    <source>
        <dbReference type="EMBL" id="KAJ8024229.1"/>
    </source>
</evidence>
<dbReference type="GO" id="GO:0004190">
    <property type="term" value="F:aspartic-type endopeptidase activity"/>
    <property type="evidence" value="ECO:0007669"/>
    <property type="project" value="InterPro"/>
</dbReference>
<keyword evidence="8" id="KW-0862">Zinc</keyword>
<evidence type="ECO:0000256" key="6">
    <source>
        <dbReference type="ARBA" id="ARBA00022801"/>
    </source>
</evidence>
<dbReference type="InterPro" id="IPR001969">
    <property type="entry name" value="Aspartic_peptidase_AS"/>
</dbReference>
<feature type="domain" description="Integrase catalytic" evidence="13">
    <location>
        <begin position="1030"/>
        <end position="1183"/>
    </location>
</feature>
<keyword evidence="3" id="KW-0548">Nucleotidyltransferase</keyword>
<reference evidence="14" key="1">
    <citation type="submission" date="2021-10" db="EMBL/GenBank/DDBJ databases">
        <title>Tropical sea cucumber genome reveals ecological adaptation and Cuvierian tubules defense mechanism.</title>
        <authorList>
            <person name="Chen T."/>
        </authorList>
    </citation>
    <scope>NUCLEOTIDE SEQUENCE</scope>
    <source>
        <strain evidence="14">Nanhai2018</strain>
        <tissue evidence="14">Muscle</tissue>
    </source>
</reference>
<protein>
    <recommendedName>
        <fullName evidence="1">RNA-directed DNA polymerase</fullName>
        <ecNumber evidence="1">2.7.7.49</ecNumber>
    </recommendedName>
</protein>
<dbReference type="GO" id="GO:0003964">
    <property type="term" value="F:RNA-directed DNA polymerase activity"/>
    <property type="evidence" value="ECO:0007669"/>
    <property type="project" value="UniProtKB-KW"/>
</dbReference>
<dbReference type="Gene3D" id="1.10.340.70">
    <property type="match status" value="1"/>
</dbReference>
<dbReference type="SUPFAM" id="SSF53098">
    <property type="entry name" value="Ribonuclease H-like"/>
    <property type="match status" value="1"/>
</dbReference>
<evidence type="ECO:0000256" key="3">
    <source>
        <dbReference type="ARBA" id="ARBA00022695"/>
    </source>
</evidence>
<keyword evidence="8" id="KW-0863">Zinc-finger</keyword>
<name>A0A9Q1BGD7_HOLLE</name>
<dbReference type="GO" id="GO:0015074">
    <property type="term" value="P:DNA integration"/>
    <property type="evidence" value="ECO:0007669"/>
    <property type="project" value="InterPro"/>
</dbReference>
<dbReference type="FunFam" id="3.30.420.10:FF:000063">
    <property type="entry name" value="Retrovirus-related Pol polyprotein from transposon 297-like Protein"/>
    <property type="match status" value="1"/>
</dbReference>
<dbReference type="InterPro" id="IPR001878">
    <property type="entry name" value="Znf_CCHC"/>
</dbReference>
<dbReference type="PANTHER" id="PTHR37984:SF11">
    <property type="entry name" value="INTEGRASE CATALYTIC DOMAIN-CONTAINING PROTEIN"/>
    <property type="match status" value="1"/>
</dbReference>
<evidence type="ECO:0000256" key="8">
    <source>
        <dbReference type="PROSITE-ProRule" id="PRU00047"/>
    </source>
</evidence>
<evidence type="ECO:0000256" key="2">
    <source>
        <dbReference type="ARBA" id="ARBA00022679"/>
    </source>
</evidence>
<keyword evidence="8" id="KW-0479">Metal-binding</keyword>
<dbReference type="PROSITE" id="PS00141">
    <property type="entry name" value="ASP_PROTEASE"/>
    <property type="match status" value="1"/>
</dbReference>
<proteinExistence type="predicted"/>
<feature type="domain" description="Reverse transcriptase" evidence="12">
    <location>
        <begin position="491"/>
        <end position="668"/>
    </location>
</feature>
<dbReference type="Pfam" id="PF17917">
    <property type="entry name" value="RT_RNaseH"/>
    <property type="match status" value="1"/>
</dbReference>
<sequence length="1333" mass="151077">MATTLDSNIAKFDVNGEVTSLAPRWTWWKHAFEYYIVGKGVTDAKQKKALLLHFAGLEVQDIYETLTDPGVPSGGADTADEYGKVIRTLDSYFKPQANIPYERHVFRQRKQEPNETIDQFVGRLKRQAENCGFEDRQSEQIRDQVIDKCLSAEIRRKLLVKGSSLTLTNLQQIARSMEAVATQARQMENAMPNPGNPTAEVKRVNEGQGKHKSTRPRENRQSNKQNDNTRNRHRFRANQNIKTCFRCGNEGHIARDPNCPAKEATCNKCKLKGHFAKMCKTKPERYQREGSTTQPNSNKVNNVEDNEADYIFILGDQAESGHVNVTVGGVTISMLIDSGATCNIIGKDTWEFLKAKKVKCQSEKTNKSVYPYGSRQPLSILGKFKTISEVNGVETNSEFLVLDGKAESLLGKNTAIALGVLRLGPRVNSLKMKEDITTKFPGCFSRIGKLQGYKAKLNIDPEVTPVAQKVRRIPFSLRVKLERKLLELEERDIIEKVLGPTPWVSPVVIVPKPSGDIRLCVDMRLANQAIIRERYPVPTIEEILQNMNDSAIYSKLDLNMGFHQIELAEESRSITTFVTHTGLYRYKRLMFGISSAPELYQHIIQQVVAGCEGTHNISDDIIVHGKDLTEHNERLEKVLKRIQEAGLTLNEQKCEFNMSELVFMGHKLWGNGICPSDEKVEAIRDARQPTTASEIRSFLGLVKFCSRFIPDLATKSEPLRRLTKKGEDFNWGVEQEQSFQSLKDALMNADTLAYFDKNAKTQVISDASPVGLGAILVQEQKGELRIIAYASRSLTDIERRYSQTEKEALGLVWACERSHIYLYGTEFELLTDHKPLEFIYSQRSLPSARIERWVLRLQSYNFKVKYIPGTQNIADALSRLTTGKVGTRVNIGEEHTRLVAQNAAPVAIPIKKIEYESGIDPELTLVRDCVQEGKWSDIPCAYKMVRSELAVVGKLVLRGNRIVIPKVLRSQVVELAHEGHQGIVKSKQRLRTKVWWPGVDREIEKKCKTCHGCQVVGSGPNPDPIQTTPFPTMPWQHLAADLMGPLPDGSYLFVVVDYFSRYFEVDILRVTTSEKLIKSLEVMFSRHGYPETIKTDNGPNFVSAEFESYLKTCDIGHRKTTPYWPQANGEVEKQNRTFLKALKIAQVEGKDWKSELNTFLLAYRSTPHSTTGMSPSELLFNRKIRTKLPELSEVRENISVSDRDAEMKQKYKDYCDNKRSTKENQISVGEKVLVQQDKENKLSPMFNPEPFKVVEKHNTQVTVQSPQGVRYKRNASHLKRYNQSGGSDTSSSEGERGGQEEQTNNKTQETVEFNQNRPTGVKHPPRYLEDYVT</sequence>
<dbReference type="InterPro" id="IPR043128">
    <property type="entry name" value="Rev_trsase/Diguanyl_cyclase"/>
</dbReference>
<keyword evidence="7" id="KW-0695">RNA-directed DNA polymerase</keyword>
<dbReference type="InterPro" id="IPR043502">
    <property type="entry name" value="DNA/RNA_pol_sf"/>
</dbReference>
<dbReference type="Proteomes" id="UP001152320">
    <property type="component" value="Chromosome 19"/>
</dbReference>
<dbReference type="SUPFAM" id="SSF57756">
    <property type="entry name" value="Retrovirus zinc finger-like domains"/>
    <property type="match status" value="1"/>
</dbReference>
<dbReference type="Gene3D" id="3.30.420.10">
    <property type="entry name" value="Ribonuclease H-like superfamily/Ribonuclease H"/>
    <property type="match status" value="1"/>
</dbReference>
<feature type="domain" description="CCHC-type" evidence="11">
    <location>
        <begin position="244"/>
        <end position="256"/>
    </location>
</feature>
<evidence type="ECO:0000256" key="5">
    <source>
        <dbReference type="ARBA" id="ARBA00022759"/>
    </source>
</evidence>
<dbReference type="InterPro" id="IPR036875">
    <property type="entry name" value="Znf_CCHC_sf"/>
</dbReference>
<dbReference type="FunFam" id="1.10.340.70:FF:000003">
    <property type="entry name" value="Protein CBG25708"/>
    <property type="match status" value="1"/>
</dbReference>
<dbReference type="GO" id="GO:0003676">
    <property type="term" value="F:nucleic acid binding"/>
    <property type="evidence" value="ECO:0007669"/>
    <property type="project" value="InterPro"/>
</dbReference>
<dbReference type="GO" id="GO:0004519">
    <property type="term" value="F:endonuclease activity"/>
    <property type="evidence" value="ECO:0007669"/>
    <property type="project" value="UniProtKB-KW"/>
</dbReference>
<dbReference type="EMBL" id="JAIZAY010000019">
    <property type="protein sequence ID" value="KAJ8024229.1"/>
    <property type="molecule type" value="Genomic_DNA"/>
</dbReference>
<feature type="region of interest" description="Disordered" evidence="10">
    <location>
        <begin position="1259"/>
        <end position="1333"/>
    </location>
</feature>
<dbReference type="PROSITE" id="PS50994">
    <property type="entry name" value="INTEGRASE"/>
    <property type="match status" value="1"/>
</dbReference>
<dbReference type="Gene3D" id="3.10.10.10">
    <property type="entry name" value="HIV Type 1 Reverse Transcriptase, subunit A, domain 1"/>
    <property type="match status" value="1"/>
</dbReference>
<feature type="compositionally biased region" description="Basic residues" evidence="10">
    <location>
        <begin position="1270"/>
        <end position="1280"/>
    </location>
</feature>
<dbReference type="Gene3D" id="3.30.70.270">
    <property type="match status" value="2"/>
</dbReference>
<evidence type="ECO:0000259" key="12">
    <source>
        <dbReference type="PROSITE" id="PS50878"/>
    </source>
</evidence>
<evidence type="ECO:0000256" key="10">
    <source>
        <dbReference type="SAM" id="MobiDB-lite"/>
    </source>
</evidence>
<dbReference type="GO" id="GO:0006508">
    <property type="term" value="P:proteolysis"/>
    <property type="evidence" value="ECO:0007669"/>
    <property type="project" value="InterPro"/>
</dbReference>
<dbReference type="InterPro" id="IPR001584">
    <property type="entry name" value="Integrase_cat-core"/>
</dbReference>
<dbReference type="Pfam" id="PF00078">
    <property type="entry name" value="RVT_1"/>
    <property type="match status" value="1"/>
</dbReference>
<dbReference type="CDD" id="cd01647">
    <property type="entry name" value="RT_LTR"/>
    <property type="match status" value="1"/>
</dbReference>
<dbReference type="InterPro" id="IPR000477">
    <property type="entry name" value="RT_dom"/>
</dbReference>
<dbReference type="PROSITE" id="PS50878">
    <property type="entry name" value="RT_POL"/>
    <property type="match status" value="1"/>
</dbReference>
<dbReference type="FunFam" id="3.30.70.270:FF:000026">
    <property type="entry name" value="Transposon Ty3-G Gag-Pol polyprotein"/>
    <property type="match status" value="1"/>
</dbReference>
<dbReference type="CDD" id="cd09274">
    <property type="entry name" value="RNase_HI_RT_Ty3"/>
    <property type="match status" value="1"/>
</dbReference>
<dbReference type="Pfam" id="PF17921">
    <property type="entry name" value="Integrase_H2C2"/>
    <property type="match status" value="1"/>
</dbReference>
<evidence type="ECO:0000256" key="1">
    <source>
        <dbReference type="ARBA" id="ARBA00012493"/>
    </source>
</evidence>
<dbReference type="InterPro" id="IPR050951">
    <property type="entry name" value="Retrovirus_Pol_polyprotein"/>
</dbReference>
<dbReference type="InterPro" id="IPR041373">
    <property type="entry name" value="RT_RNaseH"/>
</dbReference>
<feature type="compositionally biased region" description="Polar residues" evidence="10">
    <location>
        <begin position="1304"/>
        <end position="1318"/>
    </location>
</feature>
<feature type="compositionally biased region" description="Basic and acidic residues" evidence="10">
    <location>
        <begin position="200"/>
        <end position="221"/>
    </location>
</feature>
<dbReference type="InterPro" id="IPR041588">
    <property type="entry name" value="Integrase_H2C2"/>
</dbReference>
<evidence type="ECO:0000256" key="7">
    <source>
        <dbReference type="ARBA" id="ARBA00022918"/>
    </source>
</evidence>
<dbReference type="Pfam" id="PF00098">
    <property type="entry name" value="zf-CCHC"/>
    <property type="match status" value="1"/>
</dbReference>
<keyword evidence="5" id="KW-0255">Endonuclease</keyword>
<feature type="region of interest" description="Disordered" evidence="10">
    <location>
        <begin position="189"/>
        <end position="235"/>
    </location>
</feature>
<dbReference type="InterPro" id="IPR021109">
    <property type="entry name" value="Peptidase_aspartic_dom_sf"/>
</dbReference>
<keyword evidence="9" id="KW-0175">Coiled coil</keyword>
<feature type="coiled-coil region" evidence="9">
    <location>
        <begin position="625"/>
        <end position="652"/>
    </location>
</feature>
<evidence type="ECO:0000256" key="4">
    <source>
        <dbReference type="ARBA" id="ARBA00022722"/>
    </source>
</evidence>